<reference evidence="1 2" key="1">
    <citation type="submission" date="2017-09" db="EMBL/GenBank/DDBJ databases">
        <title>Depth-based differentiation of microbial function through sediment-hosted aquifers and enrichment of novel symbionts in the deep terrestrial subsurface.</title>
        <authorList>
            <person name="Probst A.J."/>
            <person name="Ladd B."/>
            <person name="Jarett J.K."/>
            <person name="Geller-Mcgrath D.E."/>
            <person name="Sieber C.M."/>
            <person name="Emerson J.B."/>
            <person name="Anantharaman K."/>
            <person name="Thomas B.C."/>
            <person name="Malmstrom R."/>
            <person name="Stieglmeier M."/>
            <person name="Klingl A."/>
            <person name="Woyke T."/>
            <person name="Ryan C.M."/>
            <person name="Banfield J.F."/>
        </authorList>
    </citation>
    <scope>NUCLEOTIDE SEQUENCE [LARGE SCALE GENOMIC DNA]</scope>
    <source>
        <strain evidence="1">CG23_combo_of_CG06-09_8_20_14_all_37_87_8</strain>
    </source>
</reference>
<evidence type="ECO:0000313" key="1">
    <source>
        <dbReference type="EMBL" id="PIP31409.1"/>
    </source>
</evidence>
<evidence type="ECO:0000313" key="2">
    <source>
        <dbReference type="Proteomes" id="UP000230447"/>
    </source>
</evidence>
<gene>
    <name evidence="1" type="ORF">COX24_03775</name>
</gene>
<organism evidence="1 2">
    <name type="scientific">bacterium (Candidatus Gribaldobacteria) CG23_combo_of_CG06-09_8_20_14_all_37_87_8</name>
    <dbReference type="NCBI Taxonomy" id="2014278"/>
    <lineage>
        <taxon>Bacteria</taxon>
        <taxon>Candidatus Gribaldobacteria</taxon>
    </lineage>
</organism>
<name>A0A2G9ZE04_9BACT</name>
<dbReference type="InterPro" id="IPR035093">
    <property type="entry name" value="RelE/ParE_toxin_dom_sf"/>
</dbReference>
<dbReference type="EMBL" id="PCSB01000079">
    <property type="protein sequence ID" value="PIP31409.1"/>
    <property type="molecule type" value="Genomic_DNA"/>
</dbReference>
<dbReference type="Proteomes" id="UP000230447">
    <property type="component" value="Unassembled WGS sequence"/>
</dbReference>
<proteinExistence type="predicted"/>
<dbReference type="AlphaFoldDB" id="A0A2G9ZE04"/>
<protein>
    <recommendedName>
        <fullName evidence="3">Type II toxin-antitoxin system mRNA interferase toxin, RelE/StbE family</fullName>
    </recommendedName>
</protein>
<accession>A0A2G9ZE04</accession>
<dbReference type="SUPFAM" id="SSF143011">
    <property type="entry name" value="RelE-like"/>
    <property type="match status" value="1"/>
</dbReference>
<sequence>MKIISIKISSHYAKTFDCLPQRAQRKAIEKIKVFQENPFDLSLRTHPLSGKEYKTWAFWIDFRYRIKFFFLSEREVLFLEAGTHSIYK</sequence>
<dbReference type="Gene3D" id="3.30.2310.20">
    <property type="entry name" value="RelE-like"/>
    <property type="match status" value="1"/>
</dbReference>
<comment type="caution">
    <text evidence="1">The sequence shown here is derived from an EMBL/GenBank/DDBJ whole genome shotgun (WGS) entry which is preliminary data.</text>
</comment>
<evidence type="ECO:0008006" key="3">
    <source>
        <dbReference type="Google" id="ProtNLM"/>
    </source>
</evidence>